<dbReference type="Gene3D" id="3.40.50.1110">
    <property type="entry name" value="SGNH hydrolase"/>
    <property type="match status" value="1"/>
</dbReference>
<evidence type="ECO:0000259" key="1">
    <source>
        <dbReference type="Pfam" id="PF13472"/>
    </source>
</evidence>
<feature type="domain" description="SGNH hydrolase-type esterase" evidence="1">
    <location>
        <begin position="85"/>
        <end position="223"/>
    </location>
</feature>
<reference evidence="2 3" key="1">
    <citation type="journal article" date="2020" name="Phytopathology">
        <title>Genome Sequence Resources of Colletotrichum truncatum, C. plurivorum, C. musicola, and C. sojae: Four Species Pathogenic to Soybean (Glycine max).</title>
        <authorList>
            <person name="Rogerio F."/>
            <person name="Boufleur T.R."/>
            <person name="Ciampi-Guillardi M."/>
            <person name="Sukno S.A."/>
            <person name="Thon M.R."/>
            <person name="Massola Junior N.S."/>
            <person name="Baroncelli R."/>
        </authorList>
    </citation>
    <scope>NUCLEOTIDE SEQUENCE [LARGE SCALE GENOMIC DNA]</scope>
    <source>
        <strain evidence="2 3">LFN0009</strain>
    </source>
</reference>
<dbReference type="SUPFAM" id="SSF49265">
    <property type="entry name" value="Fibronectin type III"/>
    <property type="match status" value="1"/>
</dbReference>
<name>A0A8H6MPR0_9PEZI</name>
<gene>
    <name evidence="2" type="ORF">CSOJ01_10757</name>
</gene>
<comment type="caution">
    <text evidence="2">The sequence shown here is derived from an EMBL/GenBank/DDBJ whole genome shotgun (WGS) entry which is preliminary data.</text>
</comment>
<dbReference type="InterPro" id="IPR036116">
    <property type="entry name" value="FN3_sf"/>
</dbReference>
<dbReference type="PANTHER" id="PTHR30383:SF19">
    <property type="entry name" value="FIBRONECTIN TYPE-III DOMAIN-CONTAINING PROTEIN"/>
    <property type="match status" value="1"/>
</dbReference>
<accession>A0A8H6MPR0</accession>
<dbReference type="SUPFAM" id="SSF52266">
    <property type="entry name" value="SGNH hydrolase"/>
    <property type="match status" value="1"/>
</dbReference>
<dbReference type="GO" id="GO:0004622">
    <property type="term" value="F:phosphatidylcholine lysophospholipase activity"/>
    <property type="evidence" value="ECO:0007669"/>
    <property type="project" value="TreeGrafter"/>
</dbReference>
<dbReference type="PANTHER" id="PTHR30383">
    <property type="entry name" value="THIOESTERASE 1/PROTEASE 1/LYSOPHOSPHOLIPASE L1"/>
    <property type="match status" value="1"/>
</dbReference>
<proteinExistence type="predicted"/>
<organism evidence="2 3">
    <name type="scientific">Colletotrichum sojae</name>
    <dbReference type="NCBI Taxonomy" id="2175907"/>
    <lineage>
        <taxon>Eukaryota</taxon>
        <taxon>Fungi</taxon>
        <taxon>Dikarya</taxon>
        <taxon>Ascomycota</taxon>
        <taxon>Pezizomycotina</taxon>
        <taxon>Sordariomycetes</taxon>
        <taxon>Hypocreomycetidae</taxon>
        <taxon>Glomerellales</taxon>
        <taxon>Glomerellaceae</taxon>
        <taxon>Colletotrichum</taxon>
        <taxon>Colletotrichum orchidearum species complex</taxon>
    </lineage>
</organism>
<dbReference type="Proteomes" id="UP000652219">
    <property type="component" value="Unassembled WGS sequence"/>
</dbReference>
<evidence type="ECO:0000313" key="2">
    <source>
        <dbReference type="EMBL" id="KAF6803626.1"/>
    </source>
</evidence>
<evidence type="ECO:0000313" key="3">
    <source>
        <dbReference type="Proteomes" id="UP000652219"/>
    </source>
</evidence>
<keyword evidence="3" id="KW-1185">Reference proteome</keyword>
<protein>
    <submittedName>
        <fullName evidence="2">Fibronectin type III domain-containing protein</fullName>
    </submittedName>
</protein>
<dbReference type="InterPro" id="IPR051532">
    <property type="entry name" value="Ester_Hydrolysis_Enzymes"/>
</dbReference>
<dbReference type="Pfam" id="PF13472">
    <property type="entry name" value="Lipase_GDSL_2"/>
    <property type="match status" value="1"/>
</dbReference>
<dbReference type="InterPro" id="IPR013830">
    <property type="entry name" value="SGNH_hydro"/>
</dbReference>
<dbReference type="EMBL" id="WIGN01000232">
    <property type="protein sequence ID" value="KAF6803626.1"/>
    <property type="molecule type" value="Genomic_DNA"/>
</dbReference>
<dbReference type="AlphaFoldDB" id="A0A8H6MPR0"/>
<sequence>MDSSRPASEAPVKVMVVGDSMSHGREGDFTWRFRLWQWLRKEDVNFTFVGQFKGTFVPERPRLHPPPDFNPPVNHSGGYAQGVDFHSNHFSLWGEQTYQCRKLIGQQVKEYQPDYLLVMLGFNDMAWGVGGSEDAICWMGELVENARREKPDVRIALANVPQPTPKQGTDHLKEMVDRYNDLLEDSLLGWRRQCQTSPIELVQVAETYICTEASYDGVHPAALGEFQITKAFSRTLVKAFGVGNDELEVPSEIPERPISIPERITTKVRPYGFDVTWDAVYGARRYDLRMRVGGESTWLLESEHDTNEALLTSDEVPIEDQTEYEFQVRTDNWVAQSGWSATASATSRLHLSPGSEHVAMEPEPDTDFVFVHLRETGPEGHWDIDFHEVII</sequence>
<dbReference type="InterPro" id="IPR036514">
    <property type="entry name" value="SGNH_hydro_sf"/>
</dbReference>